<dbReference type="PANTHER" id="PTHR30069">
    <property type="entry name" value="TONB-DEPENDENT OUTER MEMBRANE RECEPTOR"/>
    <property type="match status" value="1"/>
</dbReference>
<evidence type="ECO:0000313" key="16">
    <source>
        <dbReference type="EMBL" id="TMP27065.1"/>
    </source>
</evidence>
<evidence type="ECO:0000256" key="9">
    <source>
        <dbReference type="ARBA" id="ARBA00023237"/>
    </source>
</evidence>
<dbReference type="GO" id="GO:0044718">
    <property type="term" value="P:siderophore transmembrane transport"/>
    <property type="evidence" value="ECO:0007669"/>
    <property type="project" value="TreeGrafter"/>
</dbReference>
<keyword evidence="4 10" id="KW-1134">Transmembrane beta strand</keyword>
<dbReference type="EMBL" id="PNCI01000037">
    <property type="protein sequence ID" value="TMP27065.1"/>
    <property type="molecule type" value="Genomic_DNA"/>
</dbReference>
<keyword evidence="5 10" id="KW-0812">Transmembrane</keyword>
<accession>A0A5S3WIG8</accession>
<dbReference type="SUPFAM" id="SSF56935">
    <property type="entry name" value="Porins"/>
    <property type="match status" value="1"/>
</dbReference>
<keyword evidence="6 13" id="KW-0732">Signal</keyword>
<feature type="short sequence motif" description="TonB C-terminal box" evidence="11">
    <location>
        <begin position="692"/>
        <end position="709"/>
    </location>
</feature>
<protein>
    <submittedName>
        <fullName evidence="16">Fe-regulated protein B</fullName>
    </submittedName>
</protein>
<sequence>MSVQKRVLNLSLVSLALLSANVIATEEASDIERIAIWSTKVKSSAPYLAQTEIADKQADHISDLLRAIPGVDVGGAHSLNQRITIRSMDDKDLRISIDGASQNTYMYHHMGNLQIHVDILKSVEIYTGTNSVINGGLGGTVRFKTKEAKDLLSAEKRFGGRVSVSAGDNSGKQFSLTGYGQLTEAVDFLAYFNDVSKDNFEVGGGKILDENGLVEEGTDGTVRGLEGDVSDFLVKFGWDIDDQQRIAIGFERYEDQGNYSYRPDMGMSTDMTIAGGTQTPLTWPTEFTRDTVTLSYDLDFFDTSLVSFSLFSNVSELKRDESGWLDATSSRLHGLAGQVMGEAKNSGLNILGETVLESLLEVEAEHTLTYGLDHIKHETSYALDPHIGDMRQASEESTTTAIYLQNQVAFPRGVTITPGVRYERADIKANVIDETYDDVTFALSAQYQFNEHLLLTVSATELFQAPELSEVFTGAGLGRTPNNALKAETGLNKELAIAYQASLGAVDYRAGVTLFDTSIENYIHDYAPYPKGGQRATFRDNIGDMENSGFELYVGYDFGQLELQMSYSGSNSKLDAFAPYKAVFDGARLDREQGNSLALDVTYHFEKLPITVKWEIQSVQELSSGLDLDGRAGKDNSKDGFSVHNLVAVWHPEFANALEVRLGIDNVFDEFYASQSSRTGLGEHPAFGELYLLDYEPGRNIKATVSYLF</sequence>
<dbReference type="Gene3D" id="2.40.170.20">
    <property type="entry name" value="TonB-dependent receptor, beta-barrel domain"/>
    <property type="match status" value="1"/>
</dbReference>
<dbReference type="PROSITE" id="PS52016">
    <property type="entry name" value="TONB_DEPENDENT_REC_3"/>
    <property type="match status" value="1"/>
</dbReference>
<dbReference type="RefSeq" id="WP_138550028.1">
    <property type="nucleotide sequence ID" value="NZ_PNCH01000006.1"/>
</dbReference>
<dbReference type="Pfam" id="PF07715">
    <property type="entry name" value="Plug"/>
    <property type="match status" value="1"/>
</dbReference>
<organism evidence="16 17">
    <name type="scientific">Pseudoalteromonas rubra</name>
    <dbReference type="NCBI Taxonomy" id="43658"/>
    <lineage>
        <taxon>Bacteria</taxon>
        <taxon>Pseudomonadati</taxon>
        <taxon>Pseudomonadota</taxon>
        <taxon>Gammaproteobacteria</taxon>
        <taxon>Alteromonadales</taxon>
        <taxon>Pseudoalteromonadaceae</taxon>
        <taxon>Pseudoalteromonas</taxon>
    </lineage>
</organism>
<evidence type="ECO:0000256" key="13">
    <source>
        <dbReference type="SAM" id="SignalP"/>
    </source>
</evidence>
<comment type="caution">
    <text evidence="16">The sequence shown here is derived from an EMBL/GenBank/DDBJ whole genome shotgun (WGS) entry which is preliminary data.</text>
</comment>
<dbReference type="InterPro" id="IPR010917">
    <property type="entry name" value="TonB_rcpt_CS"/>
</dbReference>
<comment type="similarity">
    <text evidence="2 10 12">Belongs to the TonB-dependent receptor family.</text>
</comment>
<keyword evidence="7 12" id="KW-0798">TonB box</keyword>
<evidence type="ECO:0000313" key="17">
    <source>
        <dbReference type="Proteomes" id="UP000310249"/>
    </source>
</evidence>
<keyword evidence="9 10" id="KW-0998">Cell outer membrane</keyword>
<dbReference type="CDD" id="cd01347">
    <property type="entry name" value="ligand_gated_channel"/>
    <property type="match status" value="1"/>
</dbReference>
<feature type="signal peptide" evidence="13">
    <location>
        <begin position="1"/>
        <end position="24"/>
    </location>
</feature>
<proteinExistence type="inferred from homology"/>
<dbReference type="Gene3D" id="2.170.130.10">
    <property type="entry name" value="TonB-dependent receptor, plug domain"/>
    <property type="match status" value="1"/>
</dbReference>
<reference evidence="16 17" key="1">
    <citation type="submission" date="2018-01" db="EMBL/GenBank/DDBJ databases">
        <authorList>
            <person name="Paulsen S."/>
            <person name="Gram L.K."/>
        </authorList>
    </citation>
    <scope>NUCLEOTIDE SEQUENCE [LARGE SCALE GENOMIC DNA]</scope>
    <source>
        <strain evidence="16 17">S2676</strain>
    </source>
</reference>
<dbReference type="PANTHER" id="PTHR30069:SF41">
    <property type="entry name" value="HEME_HEMOPEXIN UTILIZATION PROTEIN C"/>
    <property type="match status" value="1"/>
</dbReference>
<evidence type="ECO:0000256" key="12">
    <source>
        <dbReference type="RuleBase" id="RU003357"/>
    </source>
</evidence>
<evidence type="ECO:0000256" key="6">
    <source>
        <dbReference type="ARBA" id="ARBA00022729"/>
    </source>
</evidence>
<reference evidence="17" key="2">
    <citation type="submission" date="2019-06" db="EMBL/GenBank/DDBJ databases">
        <title>Co-occurence of chitin degradation, pigmentation and bioactivity in marine Pseudoalteromonas.</title>
        <authorList>
            <person name="Sonnenschein E.C."/>
            <person name="Bech P.K."/>
        </authorList>
    </citation>
    <scope>NUCLEOTIDE SEQUENCE [LARGE SCALE GENOMIC DNA]</scope>
    <source>
        <strain evidence="17">S2676</strain>
    </source>
</reference>
<dbReference type="Pfam" id="PF00593">
    <property type="entry name" value="TonB_dep_Rec_b-barrel"/>
    <property type="match status" value="1"/>
</dbReference>
<evidence type="ECO:0000256" key="5">
    <source>
        <dbReference type="ARBA" id="ARBA00022692"/>
    </source>
</evidence>
<dbReference type="GO" id="GO:0015344">
    <property type="term" value="F:siderophore uptake transmembrane transporter activity"/>
    <property type="evidence" value="ECO:0007669"/>
    <property type="project" value="TreeGrafter"/>
</dbReference>
<evidence type="ECO:0000256" key="10">
    <source>
        <dbReference type="PROSITE-ProRule" id="PRU01360"/>
    </source>
</evidence>
<feature type="domain" description="TonB-dependent receptor-like beta-barrel" evidence="14">
    <location>
        <begin position="245"/>
        <end position="667"/>
    </location>
</feature>
<evidence type="ECO:0000259" key="14">
    <source>
        <dbReference type="Pfam" id="PF00593"/>
    </source>
</evidence>
<dbReference type="GO" id="GO:0009279">
    <property type="term" value="C:cell outer membrane"/>
    <property type="evidence" value="ECO:0007669"/>
    <property type="project" value="UniProtKB-SubCell"/>
</dbReference>
<comment type="subcellular location">
    <subcellularLocation>
        <location evidence="1 10">Cell outer membrane</location>
        <topology evidence="1 10">Multi-pass membrane protein</topology>
    </subcellularLocation>
</comment>
<dbReference type="Proteomes" id="UP000310249">
    <property type="component" value="Unassembled WGS sequence"/>
</dbReference>
<dbReference type="InterPro" id="IPR036942">
    <property type="entry name" value="Beta-barrel_TonB_sf"/>
</dbReference>
<keyword evidence="8 10" id="KW-0472">Membrane</keyword>
<gene>
    <name evidence="16" type="ORF">CWB99_16265</name>
</gene>
<dbReference type="InterPro" id="IPR037066">
    <property type="entry name" value="Plug_dom_sf"/>
</dbReference>
<evidence type="ECO:0000256" key="11">
    <source>
        <dbReference type="PROSITE-ProRule" id="PRU10144"/>
    </source>
</evidence>
<dbReference type="InterPro" id="IPR039426">
    <property type="entry name" value="TonB-dep_rcpt-like"/>
</dbReference>
<name>A0A5S3WIG8_9GAMM</name>
<feature type="chain" id="PRO_5024346193" evidence="13">
    <location>
        <begin position="25"/>
        <end position="709"/>
    </location>
</feature>
<evidence type="ECO:0000256" key="8">
    <source>
        <dbReference type="ARBA" id="ARBA00023136"/>
    </source>
</evidence>
<feature type="domain" description="TonB-dependent receptor plug" evidence="15">
    <location>
        <begin position="48"/>
        <end position="139"/>
    </location>
</feature>
<dbReference type="OrthoDB" id="9760494at2"/>
<evidence type="ECO:0000256" key="7">
    <source>
        <dbReference type="ARBA" id="ARBA00023077"/>
    </source>
</evidence>
<evidence type="ECO:0000256" key="2">
    <source>
        <dbReference type="ARBA" id="ARBA00009810"/>
    </source>
</evidence>
<dbReference type="PROSITE" id="PS01156">
    <property type="entry name" value="TONB_DEPENDENT_REC_2"/>
    <property type="match status" value="1"/>
</dbReference>
<evidence type="ECO:0000256" key="4">
    <source>
        <dbReference type="ARBA" id="ARBA00022452"/>
    </source>
</evidence>
<dbReference type="InterPro" id="IPR012910">
    <property type="entry name" value="Plug_dom"/>
</dbReference>
<dbReference type="InterPro" id="IPR000531">
    <property type="entry name" value="Beta-barrel_TonB"/>
</dbReference>
<evidence type="ECO:0000256" key="3">
    <source>
        <dbReference type="ARBA" id="ARBA00022448"/>
    </source>
</evidence>
<evidence type="ECO:0000256" key="1">
    <source>
        <dbReference type="ARBA" id="ARBA00004571"/>
    </source>
</evidence>
<keyword evidence="3 10" id="KW-0813">Transport</keyword>
<evidence type="ECO:0000259" key="15">
    <source>
        <dbReference type="Pfam" id="PF07715"/>
    </source>
</evidence>
<dbReference type="AlphaFoldDB" id="A0A5S3WIG8"/>